<reference evidence="3" key="1">
    <citation type="submission" date="2019-05" db="EMBL/GenBank/DDBJ databases">
        <title>Annotation for the trematode Fasciolopsis buski.</title>
        <authorList>
            <person name="Choi Y.-J."/>
        </authorList>
    </citation>
    <scope>NUCLEOTIDE SEQUENCE</scope>
    <source>
        <strain evidence="3">HT</strain>
        <tissue evidence="3">Whole worm</tissue>
    </source>
</reference>
<dbReference type="Proteomes" id="UP000728185">
    <property type="component" value="Unassembled WGS sequence"/>
</dbReference>
<comment type="caution">
    <text evidence="3">The sequence shown here is derived from an EMBL/GenBank/DDBJ whole genome shotgun (WGS) entry which is preliminary data.</text>
</comment>
<evidence type="ECO:0000313" key="4">
    <source>
        <dbReference type="Proteomes" id="UP000728185"/>
    </source>
</evidence>
<gene>
    <name evidence="3" type="ORF">FBUS_03118</name>
</gene>
<keyword evidence="1" id="KW-0175">Coiled coil</keyword>
<feature type="compositionally biased region" description="Basic and acidic residues" evidence="2">
    <location>
        <begin position="194"/>
        <end position="208"/>
    </location>
</feature>
<dbReference type="OrthoDB" id="6268628at2759"/>
<evidence type="ECO:0000256" key="1">
    <source>
        <dbReference type="SAM" id="Coils"/>
    </source>
</evidence>
<organism evidence="3 4">
    <name type="scientific">Fasciolopsis buskii</name>
    <dbReference type="NCBI Taxonomy" id="27845"/>
    <lineage>
        <taxon>Eukaryota</taxon>
        <taxon>Metazoa</taxon>
        <taxon>Spiralia</taxon>
        <taxon>Lophotrochozoa</taxon>
        <taxon>Platyhelminthes</taxon>
        <taxon>Trematoda</taxon>
        <taxon>Digenea</taxon>
        <taxon>Plagiorchiida</taxon>
        <taxon>Echinostomata</taxon>
        <taxon>Echinostomatoidea</taxon>
        <taxon>Fasciolidae</taxon>
        <taxon>Fasciolopsis</taxon>
    </lineage>
</organism>
<dbReference type="EMBL" id="LUCM01007456">
    <property type="protein sequence ID" value="KAA0189898.1"/>
    <property type="molecule type" value="Genomic_DNA"/>
</dbReference>
<proteinExistence type="predicted"/>
<feature type="region of interest" description="Disordered" evidence="2">
    <location>
        <begin position="194"/>
        <end position="220"/>
    </location>
</feature>
<feature type="coiled-coil region" evidence="1">
    <location>
        <begin position="312"/>
        <end position="378"/>
    </location>
</feature>
<feature type="compositionally biased region" description="Basic and acidic residues" evidence="2">
    <location>
        <begin position="1"/>
        <end position="16"/>
    </location>
</feature>
<accession>A0A8E0RUU4</accession>
<feature type="region of interest" description="Disordered" evidence="2">
    <location>
        <begin position="104"/>
        <end position="126"/>
    </location>
</feature>
<sequence>MSSIIREKNSVGRSEEEHEENFAGTSATTKDFGPCREKRIMGRCKQSSIFHPNHKFPSEPTEVEMDTDKPVPFGGITPHDTCESEFNLMLFRLAKQLIMENCRSGKQRQDEANERQRRAKRRKTRSSQWLKALGIILKARTEQLSMKCSRPRRKNPKRRRVLLCYPTGFLRINNPDKAEKCKCQETKEISDERRKTSECRDDLQESRLKFSNPEDSQNLPDEILHRDALEKPTERKLLVADLQGLSFSENSTSSSSSIDSRFLRQEETKQLCQVSEQNTPDHFADQGDSVVQDYQNLLNLNEKRAQVRDRALADSYRTCEELQAHAEQLSDRVREREELLARLTKETNKLKNSYQQLNSNEQRRLKELQVVREQLDEQVSYGMRLEAELTRSKTANSRLELGLQEMVHRSAANALLHEAEKHSLEESKEAALNAAQFENENLQKAIDKVTQEYNSCSGEMDYLKQRLSECKMLRKLPPSFVHFLKQELLAKEKQVSDTLRQELENVRNGATGLREEVLRRSKNEEYLTSQLDQLKTNLDVEIRHKTAAETANRSAMEEVSCLLFSIPLPSLLLAHSFRVNKSVYFDRFEMLDE</sequence>
<dbReference type="AlphaFoldDB" id="A0A8E0RUU4"/>
<evidence type="ECO:0000313" key="3">
    <source>
        <dbReference type="EMBL" id="KAA0189898.1"/>
    </source>
</evidence>
<feature type="coiled-coil region" evidence="1">
    <location>
        <begin position="425"/>
        <end position="459"/>
    </location>
</feature>
<feature type="compositionally biased region" description="Basic and acidic residues" evidence="2">
    <location>
        <begin position="107"/>
        <end position="116"/>
    </location>
</feature>
<evidence type="ECO:0000256" key="2">
    <source>
        <dbReference type="SAM" id="MobiDB-lite"/>
    </source>
</evidence>
<protein>
    <submittedName>
        <fullName evidence="3">Uncharacterized protein</fullName>
    </submittedName>
</protein>
<keyword evidence="4" id="KW-1185">Reference proteome</keyword>
<feature type="region of interest" description="Disordered" evidence="2">
    <location>
        <begin position="1"/>
        <end position="33"/>
    </location>
</feature>
<name>A0A8E0RUU4_9TREM</name>